<dbReference type="Gene3D" id="3.40.50.720">
    <property type="entry name" value="NAD(P)-binding Rossmann-like Domain"/>
    <property type="match status" value="1"/>
</dbReference>
<dbReference type="SUPFAM" id="SSF54373">
    <property type="entry name" value="FAD-linked reductases, C-terminal domain"/>
    <property type="match status" value="1"/>
</dbReference>
<evidence type="ECO:0000256" key="1">
    <source>
        <dbReference type="ARBA" id="ARBA00001974"/>
    </source>
</evidence>
<comment type="caution">
    <text evidence="8">The sequence shown here is derived from an EMBL/GenBank/DDBJ whole genome shotgun (WGS) entry which is preliminary data.</text>
</comment>
<feature type="binding site" evidence="6">
    <location>
        <position position="226"/>
    </location>
    <ligand>
        <name>D-dopa</name>
        <dbReference type="ChEBI" id="CHEBI:149689"/>
    </ligand>
</feature>
<comment type="similarity">
    <text evidence="2">Belongs to the DAMOX/DASOX family.</text>
</comment>
<dbReference type="InterPro" id="IPR023209">
    <property type="entry name" value="DAO"/>
</dbReference>
<evidence type="ECO:0000313" key="9">
    <source>
        <dbReference type="Proteomes" id="UP001431783"/>
    </source>
</evidence>
<evidence type="ECO:0000256" key="4">
    <source>
        <dbReference type="ARBA" id="ARBA00022827"/>
    </source>
</evidence>
<dbReference type="SUPFAM" id="SSF51971">
    <property type="entry name" value="Nucleotide-binding domain"/>
    <property type="match status" value="1"/>
</dbReference>
<gene>
    <name evidence="8" type="ORF">WA026_016616</name>
</gene>
<dbReference type="Gene3D" id="3.30.9.10">
    <property type="entry name" value="D-Amino Acid Oxidase, subunit A, domain 2"/>
    <property type="match status" value="1"/>
</dbReference>
<reference evidence="8 9" key="1">
    <citation type="submission" date="2023-03" db="EMBL/GenBank/DDBJ databases">
        <title>Genome insight into feeding habits of ladybird beetles.</title>
        <authorList>
            <person name="Li H.-S."/>
            <person name="Huang Y.-H."/>
            <person name="Pang H."/>
        </authorList>
    </citation>
    <scope>NUCLEOTIDE SEQUENCE [LARGE SCALE GENOMIC DNA]</scope>
    <source>
        <strain evidence="8">SYSU_2023b</strain>
        <tissue evidence="8">Whole body</tissue>
    </source>
</reference>
<evidence type="ECO:0000259" key="7">
    <source>
        <dbReference type="Pfam" id="PF01266"/>
    </source>
</evidence>
<feature type="binding site" evidence="6">
    <location>
        <begin position="310"/>
        <end position="315"/>
    </location>
    <ligand>
        <name>FAD</name>
        <dbReference type="ChEBI" id="CHEBI:57692"/>
    </ligand>
</feature>
<evidence type="ECO:0000256" key="6">
    <source>
        <dbReference type="PIRSR" id="PIRSR000189-1"/>
    </source>
</evidence>
<dbReference type="AlphaFoldDB" id="A0AAW1V9H8"/>
<protein>
    <recommendedName>
        <fullName evidence="7">FAD dependent oxidoreductase domain-containing protein</fullName>
    </recommendedName>
</protein>
<feature type="binding site" evidence="6">
    <location>
        <position position="311"/>
    </location>
    <ligand>
        <name>D-dopa</name>
        <dbReference type="ChEBI" id="CHEBI:149689"/>
    </ligand>
</feature>
<evidence type="ECO:0000313" key="8">
    <source>
        <dbReference type="EMBL" id="KAK9891818.1"/>
    </source>
</evidence>
<dbReference type="Proteomes" id="UP001431783">
    <property type="component" value="Unassembled WGS sequence"/>
</dbReference>
<accession>A0AAW1V9H8</accession>
<feature type="binding site" evidence="6">
    <location>
        <begin position="43"/>
        <end position="44"/>
    </location>
    <ligand>
        <name>FAD</name>
        <dbReference type="ChEBI" id="CHEBI:57692"/>
    </ligand>
</feature>
<dbReference type="GO" id="GO:0003884">
    <property type="term" value="F:D-amino-acid oxidase activity"/>
    <property type="evidence" value="ECO:0007669"/>
    <property type="project" value="InterPro"/>
</dbReference>
<dbReference type="EMBL" id="JARQZJ010000130">
    <property type="protein sequence ID" value="KAK9891818.1"/>
    <property type="molecule type" value="Genomic_DNA"/>
</dbReference>
<keyword evidence="5" id="KW-0560">Oxidoreductase</keyword>
<evidence type="ECO:0000256" key="3">
    <source>
        <dbReference type="ARBA" id="ARBA00022630"/>
    </source>
</evidence>
<feature type="binding site" evidence="6">
    <location>
        <position position="187"/>
    </location>
    <ligand>
        <name>FAD</name>
        <dbReference type="ChEBI" id="CHEBI:57692"/>
    </ligand>
</feature>
<dbReference type="InterPro" id="IPR006076">
    <property type="entry name" value="FAD-dep_OxRdtase"/>
</dbReference>
<dbReference type="GO" id="GO:0005737">
    <property type="term" value="C:cytoplasm"/>
    <property type="evidence" value="ECO:0007669"/>
    <property type="project" value="TreeGrafter"/>
</dbReference>
<feature type="binding site" evidence="6">
    <location>
        <begin position="48"/>
        <end position="50"/>
    </location>
    <ligand>
        <name>FAD</name>
        <dbReference type="ChEBI" id="CHEBI:57692"/>
    </ligand>
</feature>
<sequence length="339" mass="38253">MSDLRICVLGSGVIGLTTAIELKKEFRNASIDIIADAFYNGITSFAAAGLFLPMESNSGGSVERTRLWIRDSYNHWDSIRLLPESEEAGVRQLSGHILLSEPPKMGWNKLMQNLVPEFRSVTEEELRQCQGNWRYGNYCTTLQVDPTRYLKWSFNKVKNSDIRIIQKKITDFSQLLEGNYDVVVNCTGIGAKVLCDDKTLFALRGQVSLVKAPWVKNFLYGEIDTYIIPTFDNVILGGCRHFESYNLAPNLYDALSMREKCENMIPSLKNATLVEHRVGLRPFRLVTRVEQEYKSCSGKNMKIVHNYGHGGSGVTLAPGTSLNAVQLVKDILIERRSKM</sequence>
<comment type="cofactor">
    <cofactor evidence="1 6">
        <name>FAD</name>
        <dbReference type="ChEBI" id="CHEBI:57692"/>
    </cofactor>
</comment>
<name>A0AAW1V9H8_9CUCU</name>
<organism evidence="8 9">
    <name type="scientific">Henosepilachna vigintioctopunctata</name>
    <dbReference type="NCBI Taxonomy" id="420089"/>
    <lineage>
        <taxon>Eukaryota</taxon>
        <taxon>Metazoa</taxon>
        <taxon>Ecdysozoa</taxon>
        <taxon>Arthropoda</taxon>
        <taxon>Hexapoda</taxon>
        <taxon>Insecta</taxon>
        <taxon>Pterygota</taxon>
        <taxon>Neoptera</taxon>
        <taxon>Endopterygota</taxon>
        <taxon>Coleoptera</taxon>
        <taxon>Polyphaga</taxon>
        <taxon>Cucujiformia</taxon>
        <taxon>Coccinelloidea</taxon>
        <taxon>Coccinellidae</taxon>
        <taxon>Epilachninae</taxon>
        <taxon>Epilachnini</taxon>
        <taxon>Henosepilachna</taxon>
    </lineage>
</organism>
<dbReference type="Pfam" id="PF01266">
    <property type="entry name" value="DAO"/>
    <property type="match status" value="1"/>
</dbReference>
<keyword evidence="4 6" id="KW-0274">FAD</keyword>
<feature type="binding site" evidence="6">
    <location>
        <position position="281"/>
    </location>
    <ligand>
        <name>D-dopa</name>
        <dbReference type="ChEBI" id="CHEBI:149689"/>
    </ligand>
</feature>
<dbReference type="GO" id="GO:0019478">
    <property type="term" value="P:D-amino acid catabolic process"/>
    <property type="evidence" value="ECO:0007669"/>
    <property type="project" value="TreeGrafter"/>
</dbReference>
<dbReference type="PIRSF" id="PIRSF000189">
    <property type="entry name" value="D-aa_oxidase"/>
    <property type="match status" value="1"/>
</dbReference>
<keyword evidence="9" id="KW-1185">Reference proteome</keyword>
<dbReference type="PANTHER" id="PTHR11530">
    <property type="entry name" value="D-AMINO ACID OXIDASE"/>
    <property type="match status" value="1"/>
</dbReference>
<dbReference type="GO" id="GO:0071949">
    <property type="term" value="F:FAD binding"/>
    <property type="evidence" value="ECO:0007669"/>
    <property type="project" value="InterPro"/>
</dbReference>
<evidence type="ECO:0000256" key="2">
    <source>
        <dbReference type="ARBA" id="ARBA00006730"/>
    </source>
</evidence>
<keyword evidence="3" id="KW-0285">Flavoprotein</keyword>
<evidence type="ECO:0000256" key="5">
    <source>
        <dbReference type="ARBA" id="ARBA00023002"/>
    </source>
</evidence>
<proteinExistence type="inferred from homology"/>
<dbReference type="PANTHER" id="PTHR11530:SF17">
    <property type="entry name" value="RE49860P"/>
    <property type="match status" value="1"/>
</dbReference>
<feature type="domain" description="FAD dependent oxidoreductase" evidence="7">
    <location>
        <begin position="5"/>
        <end position="321"/>
    </location>
</feature>